<dbReference type="AlphaFoldDB" id="A0A8S4RCH9"/>
<dbReference type="Proteomes" id="UP000838756">
    <property type="component" value="Unassembled WGS sequence"/>
</dbReference>
<reference evidence="4" key="1">
    <citation type="submission" date="2022-03" db="EMBL/GenBank/DDBJ databases">
        <authorList>
            <person name="Lindestad O."/>
        </authorList>
    </citation>
    <scope>NUCLEOTIDE SEQUENCE</scope>
</reference>
<dbReference type="SUPFAM" id="SSF57903">
    <property type="entry name" value="FYVE/PHD zinc finger"/>
    <property type="match status" value="1"/>
</dbReference>
<evidence type="ECO:0000256" key="2">
    <source>
        <dbReference type="SAM" id="MobiDB-lite"/>
    </source>
</evidence>
<feature type="coiled-coil region" evidence="1">
    <location>
        <begin position="98"/>
        <end position="167"/>
    </location>
</feature>
<dbReference type="EMBL" id="CAKXAJ010025060">
    <property type="protein sequence ID" value="CAH2234446.1"/>
    <property type="molecule type" value="Genomic_DNA"/>
</dbReference>
<evidence type="ECO:0000259" key="3">
    <source>
        <dbReference type="Pfam" id="PF03258"/>
    </source>
</evidence>
<feature type="region of interest" description="Disordered" evidence="2">
    <location>
        <begin position="254"/>
        <end position="274"/>
    </location>
</feature>
<protein>
    <submittedName>
        <fullName evidence="4">Jg6123 protein</fullName>
    </submittedName>
</protein>
<evidence type="ECO:0000313" key="4">
    <source>
        <dbReference type="EMBL" id="CAH2234446.1"/>
    </source>
</evidence>
<keyword evidence="1" id="KW-0175">Coiled coil</keyword>
<comment type="caution">
    <text evidence="4">The sequence shown here is derived from an EMBL/GenBank/DDBJ whole genome shotgun (WGS) entry which is preliminary data.</text>
</comment>
<evidence type="ECO:0000256" key="1">
    <source>
        <dbReference type="SAM" id="Coils"/>
    </source>
</evidence>
<gene>
    <name evidence="4" type="primary">jg6123</name>
    <name evidence="4" type="ORF">PAEG_LOCUS12272</name>
</gene>
<accession>A0A8S4RCH9</accession>
<organism evidence="4 5">
    <name type="scientific">Pararge aegeria aegeria</name>
    <dbReference type="NCBI Taxonomy" id="348720"/>
    <lineage>
        <taxon>Eukaryota</taxon>
        <taxon>Metazoa</taxon>
        <taxon>Ecdysozoa</taxon>
        <taxon>Arthropoda</taxon>
        <taxon>Hexapoda</taxon>
        <taxon>Insecta</taxon>
        <taxon>Pterygota</taxon>
        <taxon>Neoptera</taxon>
        <taxon>Endopterygota</taxon>
        <taxon>Lepidoptera</taxon>
        <taxon>Glossata</taxon>
        <taxon>Ditrysia</taxon>
        <taxon>Papilionoidea</taxon>
        <taxon>Nymphalidae</taxon>
        <taxon>Satyrinae</taxon>
        <taxon>Satyrini</taxon>
        <taxon>Parargina</taxon>
        <taxon>Pararge</taxon>
    </lineage>
</organism>
<feature type="domain" description="FP protein N-terminal" evidence="3">
    <location>
        <begin position="171"/>
        <end position="254"/>
    </location>
</feature>
<keyword evidence="5" id="KW-1185">Reference proteome</keyword>
<dbReference type="InterPro" id="IPR011011">
    <property type="entry name" value="Znf_FYVE_PHD"/>
</dbReference>
<dbReference type="OrthoDB" id="2123493at2759"/>
<evidence type="ECO:0000313" key="5">
    <source>
        <dbReference type="Proteomes" id="UP000838756"/>
    </source>
</evidence>
<proteinExistence type="predicted"/>
<dbReference type="CDD" id="cd00029">
    <property type="entry name" value="C1"/>
    <property type="match status" value="1"/>
</dbReference>
<dbReference type="Pfam" id="PF03258">
    <property type="entry name" value="Baculo_FP"/>
    <property type="match status" value="1"/>
</dbReference>
<dbReference type="InterPro" id="IPR004941">
    <property type="entry name" value="FP_N"/>
</dbReference>
<name>A0A8S4RCH9_9NEOP</name>
<dbReference type="InterPro" id="IPR013083">
    <property type="entry name" value="Znf_RING/FYVE/PHD"/>
</dbReference>
<sequence length="292" mass="32683">MSKCDICKKSITKSLPGVECSKCEKIVHLNTKCSGLTNKQIVALKAASSLEWTCLDCQRDSPRRNSSIVIPEEDDDGDDTPVQINAKKLLNKITTEVEKAIKNEMRELNESLQFHSAKLEEVVECIDAFKQSIKVLERKNVELMNRNINLETRVGALEQRLHEIEQEKLINCVEIANVSYPSTEDLSKIVESVAIKLKQPLESVKNSQRLPGKKDQPMNIKVELKDESDQEKWILAAKSSKIIVADICPNEKNNHNSLSGRVGSTEPSDFESEGTESAPVFAHLCTIISRIV</sequence>
<dbReference type="Gene3D" id="3.30.40.10">
    <property type="entry name" value="Zinc/RING finger domain, C3HC4 (zinc finger)"/>
    <property type="match status" value="1"/>
</dbReference>